<name>A0AAV6HDH8_9TELE</name>
<organism evidence="1 2">
    <name type="scientific">Alosa alosa</name>
    <name type="common">allis shad</name>
    <dbReference type="NCBI Taxonomy" id="278164"/>
    <lineage>
        <taxon>Eukaryota</taxon>
        <taxon>Metazoa</taxon>
        <taxon>Chordata</taxon>
        <taxon>Craniata</taxon>
        <taxon>Vertebrata</taxon>
        <taxon>Euteleostomi</taxon>
        <taxon>Actinopterygii</taxon>
        <taxon>Neopterygii</taxon>
        <taxon>Teleostei</taxon>
        <taxon>Clupei</taxon>
        <taxon>Clupeiformes</taxon>
        <taxon>Clupeoidei</taxon>
        <taxon>Clupeidae</taxon>
        <taxon>Alosa</taxon>
    </lineage>
</organism>
<sequence>MRDQALTNRLIKVANEKFAGSGIHLDISEQLEFMYEKESLRILLKPTTCRRGQDLNHRPKCTVLENANPQIDCIACDGNFVDCQRKAELWKTKDIREIHCGKVQRVHHFGQYGVASILLTTE</sequence>
<evidence type="ECO:0000313" key="1">
    <source>
        <dbReference type="EMBL" id="KAG5285424.1"/>
    </source>
</evidence>
<dbReference type="AlphaFoldDB" id="A0AAV6HDH8"/>
<protein>
    <submittedName>
        <fullName evidence="1">Uncharacterized protein</fullName>
    </submittedName>
</protein>
<dbReference type="Proteomes" id="UP000823561">
    <property type="component" value="Chromosome 1"/>
</dbReference>
<dbReference type="EMBL" id="JADWDJ010000001">
    <property type="protein sequence ID" value="KAG5285424.1"/>
    <property type="molecule type" value="Genomic_DNA"/>
</dbReference>
<keyword evidence="2" id="KW-1185">Reference proteome</keyword>
<gene>
    <name evidence="1" type="ORF">AALO_G00003210</name>
</gene>
<reference evidence="1 2" key="1">
    <citation type="submission" date="2020-10" db="EMBL/GenBank/DDBJ databases">
        <title>Chromosome-scale genome assembly of the Allis shad, Alosa alosa.</title>
        <authorList>
            <person name="Margot Z."/>
            <person name="Christophe K."/>
            <person name="Cabau C."/>
            <person name="Louis A."/>
            <person name="Berthelot C."/>
            <person name="Parey E."/>
            <person name="Roest Crollius H."/>
            <person name="Montfort J."/>
            <person name="Robinson-Rechavi M."/>
            <person name="Bucao C."/>
            <person name="Bouchez O."/>
            <person name="Gislard M."/>
            <person name="Lluch J."/>
            <person name="Milhes M."/>
            <person name="Lampietro C."/>
            <person name="Lopez Roques C."/>
            <person name="Donnadieu C."/>
            <person name="Braasch I."/>
            <person name="Desvignes T."/>
            <person name="Postlethwait J."/>
            <person name="Bobe J."/>
            <person name="Guiguen Y."/>
        </authorList>
    </citation>
    <scope>NUCLEOTIDE SEQUENCE [LARGE SCALE GENOMIC DNA]</scope>
    <source>
        <strain evidence="1">M-15738</strain>
        <tissue evidence="1">Blood</tissue>
    </source>
</reference>
<accession>A0AAV6HDH8</accession>
<comment type="caution">
    <text evidence="1">The sequence shown here is derived from an EMBL/GenBank/DDBJ whole genome shotgun (WGS) entry which is preliminary data.</text>
</comment>
<proteinExistence type="predicted"/>
<evidence type="ECO:0000313" key="2">
    <source>
        <dbReference type="Proteomes" id="UP000823561"/>
    </source>
</evidence>